<dbReference type="EMBL" id="OU899037">
    <property type="protein sequence ID" value="CAH1737033.1"/>
    <property type="molecule type" value="Genomic_DNA"/>
</dbReference>
<dbReference type="AlphaFoldDB" id="A0A9P0NPQ0"/>
<evidence type="ECO:0000256" key="1">
    <source>
        <dbReference type="SAM" id="MobiDB-lite"/>
    </source>
</evidence>
<feature type="compositionally biased region" description="Pro residues" evidence="1">
    <location>
        <begin position="423"/>
        <end position="439"/>
    </location>
</feature>
<dbReference type="Proteomes" id="UP001154329">
    <property type="component" value="Chromosome 4"/>
</dbReference>
<accession>A0A9P0NPQ0</accession>
<feature type="region of interest" description="Disordered" evidence="1">
    <location>
        <begin position="270"/>
        <end position="313"/>
    </location>
</feature>
<gene>
    <name evidence="2" type="ORF">APHIGO_LOCUS10641</name>
</gene>
<reference evidence="2" key="2">
    <citation type="submission" date="2022-10" db="EMBL/GenBank/DDBJ databases">
        <authorList>
            <consortium name="ENA_rothamsted_submissions"/>
            <consortium name="culmorum"/>
            <person name="King R."/>
        </authorList>
    </citation>
    <scope>NUCLEOTIDE SEQUENCE</scope>
</reference>
<feature type="region of interest" description="Disordered" evidence="1">
    <location>
        <begin position="124"/>
        <end position="152"/>
    </location>
</feature>
<evidence type="ECO:0000313" key="3">
    <source>
        <dbReference type="Proteomes" id="UP001154329"/>
    </source>
</evidence>
<feature type="region of interest" description="Disordered" evidence="1">
    <location>
        <begin position="21"/>
        <end position="40"/>
    </location>
</feature>
<feature type="region of interest" description="Disordered" evidence="1">
    <location>
        <begin position="411"/>
        <end position="449"/>
    </location>
</feature>
<reference evidence="2" key="1">
    <citation type="submission" date="2022-02" db="EMBL/GenBank/DDBJ databases">
        <authorList>
            <person name="King R."/>
        </authorList>
    </citation>
    <scope>NUCLEOTIDE SEQUENCE</scope>
</reference>
<name>A0A9P0NPQ0_APHGO</name>
<keyword evidence="3" id="KW-1185">Reference proteome</keyword>
<proteinExistence type="predicted"/>
<feature type="compositionally biased region" description="Gly residues" evidence="1">
    <location>
        <begin position="298"/>
        <end position="307"/>
    </location>
</feature>
<organism evidence="2 3">
    <name type="scientific">Aphis gossypii</name>
    <name type="common">Cotton aphid</name>
    <dbReference type="NCBI Taxonomy" id="80765"/>
    <lineage>
        <taxon>Eukaryota</taxon>
        <taxon>Metazoa</taxon>
        <taxon>Ecdysozoa</taxon>
        <taxon>Arthropoda</taxon>
        <taxon>Hexapoda</taxon>
        <taxon>Insecta</taxon>
        <taxon>Pterygota</taxon>
        <taxon>Neoptera</taxon>
        <taxon>Paraneoptera</taxon>
        <taxon>Hemiptera</taxon>
        <taxon>Sternorrhyncha</taxon>
        <taxon>Aphidomorpha</taxon>
        <taxon>Aphidoidea</taxon>
        <taxon>Aphididae</taxon>
        <taxon>Aphidini</taxon>
        <taxon>Aphis</taxon>
        <taxon>Aphis</taxon>
    </lineage>
</organism>
<protein>
    <submittedName>
        <fullName evidence="2">Uncharacterized protein</fullName>
    </submittedName>
</protein>
<feature type="region of interest" description="Disordered" evidence="1">
    <location>
        <begin position="220"/>
        <end position="249"/>
    </location>
</feature>
<evidence type="ECO:0000313" key="2">
    <source>
        <dbReference type="EMBL" id="CAH1737033.1"/>
    </source>
</evidence>
<sequence length="535" mass="56385">MESEPVIVVDQENCFNEEDEDIDDVAGNGQGCPDTPPQDPFFLSPFRDMRKRSLPTPQCTSGITASQVRRLSDQGAAGAAAREKAFLATLTKAPGPYTPGRRHSVITISKAPMPLFGRNRRESIAAFPSKGPRVNRRDSAGGATPSPTGSQFNLQLDIMDDIADIKAARKVRMKMWQTEDKEKMCELQSMDGENKQMSRFKEARRYSNIDVCEKIAPPIPARRRASELPPNITPAQAAGKPSTGASQSSGIVCTNTDLLSIMNSLKSSASKALQSTTKGGGGDPRQRVNSKTTDSLPAGGGGGGEGGVGDRRRDVLRSGRSNSVDVANIGATAAMAAAAAGNSTRNWFRKMSTRTATAVTTIGGGGGGGQRTDAECAEQRLATASEYVVQKSPVVVTFADERPKVSLLIEPGKLQEKHSSAPLSPPLLLPPPPPPPPPSAADKKPGDVVVWDRPTGSVVDAEVLGTAIEGFLAAKKSGDSADASPTAADGELHHEHLQQQQQQQTSGKPAAADPNAAGRTCDTSICSSLKDLFVK</sequence>
<feature type="region of interest" description="Disordered" evidence="1">
    <location>
        <begin position="476"/>
        <end position="521"/>
    </location>
</feature>